<dbReference type="EMBL" id="JBBCAQ010000032">
    <property type="protein sequence ID" value="KAK7584259.1"/>
    <property type="molecule type" value="Genomic_DNA"/>
</dbReference>
<evidence type="ECO:0000313" key="2">
    <source>
        <dbReference type="EMBL" id="KAK7584259.1"/>
    </source>
</evidence>
<keyword evidence="3" id="KW-1185">Reference proteome</keyword>
<accession>A0AAN9TFJ3</accession>
<proteinExistence type="predicted"/>
<sequence length="136" mass="15937">MSNTNGDELVLDRLSYNLQPEKYELKIIAPMDGHTAGYSGSVVIKVYCEESTKSIVVNQYGLEIDPNKVWVRPFTESKEKLRGLKTEIKEQQEPHKYKITLLEELKPKTYYEIRIKFSKDFPDFRKTKSGFLRIEE</sequence>
<feature type="domain" description="Aminopeptidase N-like N-terminal" evidence="1">
    <location>
        <begin position="19"/>
        <end position="121"/>
    </location>
</feature>
<dbReference type="Gene3D" id="2.60.40.1730">
    <property type="entry name" value="tricorn interacting facor f3 domain"/>
    <property type="match status" value="1"/>
</dbReference>
<dbReference type="Proteomes" id="UP001367676">
    <property type="component" value="Unassembled WGS sequence"/>
</dbReference>
<dbReference type="InterPro" id="IPR042097">
    <property type="entry name" value="Aminopeptidase_N-like_N_sf"/>
</dbReference>
<gene>
    <name evidence="2" type="ORF">V9T40_005222</name>
</gene>
<comment type="caution">
    <text evidence="2">The sequence shown here is derived from an EMBL/GenBank/DDBJ whole genome shotgun (WGS) entry which is preliminary data.</text>
</comment>
<evidence type="ECO:0000259" key="1">
    <source>
        <dbReference type="Pfam" id="PF17900"/>
    </source>
</evidence>
<dbReference type="InterPro" id="IPR045357">
    <property type="entry name" value="Aminopeptidase_N-like_N"/>
</dbReference>
<organism evidence="2 3">
    <name type="scientific">Parthenolecanium corni</name>
    <dbReference type="NCBI Taxonomy" id="536013"/>
    <lineage>
        <taxon>Eukaryota</taxon>
        <taxon>Metazoa</taxon>
        <taxon>Ecdysozoa</taxon>
        <taxon>Arthropoda</taxon>
        <taxon>Hexapoda</taxon>
        <taxon>Insecta</taxon>
        <taxon>Pterygota</taxon>
        <taxon>Neoptera</taxon>
        <taxon>Paraneoptera</taxon>
        <taxon>Hemiptera</taxon>
        <taxon>Sternorrhyncha</taxon>
        <taxon>Coccoidea</taxon>
        <taxon>Coccidae</taxon>
        <taxon>Parthenolecanium</taxon>
    </lineage>
</organism>
<protein>
    <recommendedName>
        <fullName evidence="1">Aminopeptidase N-like N-terminal domain-containing protein</fullName>
    </recommendedName>
</protein>
<dbReference type="AlphaFoldDB" id="A0AAN9TFJ3"/>
<evidence type="ECO:0000313" key="3">
    <source>
        <dbReference type="Proteomes" id="UP001367676"/>
    </source>
</evidence>
<dbReference type="Pfam" id="PF17900">
    <property type="entry name" value="Peptidase_M1_N"/>
    <property type="match status" value="1"/>
</dbReference>
<reference evidence="2 3" key="1">
    <citation type="submission" date="2024-03" db="EMBL/GenBank/DDBJ databases">
        <title>Adaptation during the transition from Ophiocordyceps entomopathogen to insect associate is accompanied by gene loss and intensified selection.</title>
        <authorList>
            <person name="Ward C.M."/>
            <person name="Onetto C.A."/>
            <person name="Borneman A.R."/>
        </authorList>
    </citation>
    <scope>NUCLEOTIDE SEQUENCE [LARGE SCALE GENOMIC DNA]</scope>
    <source>
        <strain evidence="2">AWRI1</strain>
        <tissue evidence="2">Single Adult Female</tissue>
    </source>
</reference>
<name>A0AAN9TFJ3_9HEMI</name>